<dbReference type="Pfam" id="PF00196">
    <property type="entry name" value="GerE"/>
    <property type="match status" value="1"/>
</dbReference>
<dbReference type="SUPFAM" id="SSF48452">
    <property type="entry name" value="TPR-like"/>
    <property type="match status" value="1"/>
</dbReference>
<dbReference type="GO" id="GO:0003677">
    <property type="term" value="F:DNA binding"/>
    <property type="evidence" value="ECO:0007669"/>
    <property type="project" value="InterPro"/>
</dbReference>
<gene>
    <name evidence="2" type="ORF">BN2156_05300</name>
</gene>
<dbReference type="AlphaFoldDB" id="A0A0H5SAL6"/>
<dbReference type="Gene3D" id="3.40.50.300">
    <property type="entry name" value="P-loop containing nucleotide triphosphate hydrolases"/>
    <property type="match status" value="1"/>
</dbReference>
<dbReference type="Pfam" id="PF13401">
    <property type="entry name" value="AAA_22"/>
    <property type="match status" value="1"/>
</dbReference>
<dbReference type="InterPro" id="IPR036388">
    <property type="entry name" value="WH-like_DNA-bd_sf"/>
</dbReference>
<reference evidence="3" key="1">
    <citation type="submission" date="2015-07" db="EMBL/GenBank/DDBJ databases">
        <authorList>
            <person name="Urmite Genomes"/>
        </authorList>
    </citation>
    <scope>NUCLEOTIDE SEQUENCE [LARGE SCALE GENOMIC DNA]</scope>
    <source>
        <strain evidence="3">type strain: ATCC 49404</strain>
    </source>
</reference>
<dbReference type="Pfam" id="PF25873">
    <property type="entry name" value="WHD_MalT"/>
    <property type="match status" value="1"/>
</dbReference>
<feature type="domain" description="HTH luxR-type" evidence="1">
    <location>
        <begin position="665"/>
        <end position="730"/>
    </location>
</feature>
<dbReference type="SUPFAM" id="SSF46894">
    <property type="entry name" value="C-terminal effector domain of the bipartite response regulators"/>
    <property type="match status" value="1"/>
</dbReference>
<name>A0A0H5SAL6_9MYCO</name>
<dbReference type="InterPro" id="IPR059106">
    <property type="entry name" value="WHD_MalT"/>
</dbReference>
<dbReference type="SMART" id="SM00421">
    <property type="entry name" value="HTH_LUXR"/>
    <property type="match status" value="1"/>
</dbReference>
<evidence type="ECO:0000259" key="1">
    <source>
        <dbReference type="PROSITE" id="PS50043"/>
    </source>
</evidence>
<dbReference type="InterPro" id="IPR049945">
    <property type="entry name" value="AAA_22"/>
</dbReference>
<dbReference type="STRING" id="146018.BN2156_05300"/>
<dbReference type="GO" id="GO:0016887">
    <property type="term" value="F:ATP hydrolysis activity"/>
    <property type="evidence" value="ECO:0007669"/>
    <property type="project" value="InterPro"/>
</dbReference>
<dbReference type="Proteomes" id="UP000199147">
    <property type="component" value="Unassembled WGS sequence"/>
</dbReference>
<evidence type="ECO:0000313" key="3">
    <source>
        <dbReference type="Proteomes" id="UP000199147"/>
    </source>
</evidence>
<dbReference type="InterPro" id="IPR011990">
    <property type="entry name" value="TPR-like_helical_dom_sf"/>
</dbReference>
<dbReference type="GO" id="GO:0006355">
    <property type="term" value="P:regulation of DNA-templated transcription"/>
    <property type="evidence" value="ECO:0007669"/>
    <property type="project" value="InterPro"/>
</dbReference>
<dbReference type="SUPFAM" id="SSF52540">
    <property type="entry name" value="P-loop containing nucleoside triphosphate hydrolases"/>
    <property type="match status" value="1"/>
</dbReference>
<dbReference type="Gene3D" id="1.10.10.10">
    <property type="entry name" value="Winged helix-like DNA-binding domain superfamily/Winged helix DNA-binding domain"/>
    <property type="match status" value="1"/>
</dbReference>
<sequence length="754" mass="79342">MVAGPWASHIPVATVGRPATARAGVPRPGVTRLLRNRTGLAVVAAPAGYGKTTVVAQWDDADERPFAWVRLDNLDNDPAHLLLHLATALNQVEPIDPAVLRYLQGAGRAESQLVSAFVRALEDCGPVVLVLDDIHELSAPAALDTLRAVVDLAPDSTTLALVGRHLPALDLARRRLQGQVAEIGIPELQLSGPEGAEAFAAIGGGTDKATIARVLDKCEGWAAGVVMAALALRDGAPVEAVTGRHRLVADYLVEEVLSQLQPDTATFLTESAVLDRFCADELDALLGRTDSAAMLDAITGSGNMFLVSLDSQGIWYRYHQLFGDLLRARLRDRDPDRFRELAARAADRLAQAGDVDGALAQALAADDRAQAAALVGIDAVRLGFDGRVGILARRLSLIDEQTFTEYPDAAIARAWLGVMTGDAELIQRSLLTASAADTGEPLADGTPSVEVAAALIGSLLGVGGVGEVIRHAETVCGAGDHLVNPWWGAATTMKGAALSMLGEPAQARATLESALPVIEDLPGFQAAALAHLAALDLRDGDLPAAASHANAARSIVDSTDLSDMVPMVVVYAVDALVRSRRGDVTGARSAIRATERLVDRLGDLSARTALTAHVLVAGAAVEIDDTELCERHLGEAERAHRREPDAVGIAQWLERIRALAAARAARGARPSLTTAELRLLPHLATHLSLQRIAGELTLGRETVKSQAKSIYRKLGVSSRAAAVAEADRLGLLSESARAAARTATTSGTRRSTPR</sequence>
<dbReference type="PROSITE" id="PS50043">
    <property type="entry name" value="HTH_LUXR_2"/>
    <property type="match status" value="1"/>
</dbReference>
<evidence type="ECO:0000313" key="2">
    <source>
        <dbReference type="EMBL" id="CRZ18399.1"/>
    </source>
</evidence>
<dbReference type="InterPro" id="IPR027417">
    <property type="entry name" value="P-loop_NTPase"/>
</dbReference>
<proteinExistence type="predicted"/>
<dbReference type="RefSeq" id="WP_090517935.1">
    <property type="nucleotide sequence ID" value="NZ_CWKH01000003.1"/>
</dbReference>
<protein>
    <submittedName>
        <fullName evidence="2">Regulatory protein LuxR</fullName>
    </submittedName>
</protein>
<dbReference type="InterPro" id="IPR016032">
    <property type="entry name" value="Sig_transdc_resp-reg_C-effctor"/>
</dbReference>
<accession>A0A0H5SAL6</accession>
<dbReference type="InterPro" id="IPR000792">
    <property type="entry name" value="Tscrpt_reg_LuxR_C"/>
</dbReference>
<dbReference type="EMBL" id="CWKH01000003">
    <property type="protein sequence ID" value="CRZ18399.1"/>
    <property type="molecule type" value="Genomic_DNA"/>
</dbReference>
<keyword evidence="3" id="KW-1185">Reference proteome</keyword>
<organism evidence="2 3">
    <name type="scientific">Mycolicibacterium neworleansense</name>
    <dbReference type="NCBI Taxonomy" id="146018"/>
    <lineage>
        <taxon>Bacteria</taxon>
        <taxon>Bacillati</taxon>
        <taxon>Actinomycetota</taxon>
        <taxon>Actinomycetes</taxon>
        <taxon>Mycobacteriales</taxon>
        <taxon>Mycobacteriaceae</taxon>
        <taxon>Mycolicibacterium</taxon>
    </lineage>
</organism>
<dbReference type="OrthoDB" id="136365at2"/>